<dbReference type="STRING" id="1499967.U27_00078"/>
<reference evidence="1" key="1">
    <citation type="journal article" date="2015" name="PeerJ">
        <title>First genomic representation of candidate bacterial phylum KSB3 points to enhanced environmental sensing as a trigger of wastewater bulking.</title>
        <authorList>
            <person name="Sekiguchi Y."/>
            <person name="Ohashi A."/>
            <person name="Parks D.H."/>
            <person name="Yamauchi T."/>
            <person name="Tyson G.W."/>
            <person name="Hugenholtz P."/>
        </authorList>
    </citation>
    <scope>NUCLEOTIDE SEQUENCE [LARGE SCALE GENOMIC DNA]</scope>
</reference>
<evidence type="ECO:0000313" key="2">
    <source>
        <dbReference type="Proteomes" id="UP000030661"/>
    </source>
</evidence>
<dbReference type="AlphaFoldDB" id="A0A081C6I2"/>
<accession>A0A081C6I2</accession>
<dbReference type="Proteomes" id="UP000030661">
    <property type="component" value="Unassembled WGS sequence"/>
</dbReference>
<organism evidence="1">
    <name type="scientific">Vecturithrix granuli</name>
    <dbReference type="NCBI Taxonomy" id="1499967"/>
    <lineage>
        <taxon>Bacteria</taxon>
        <taxon>Candidatus Moduliflexota</taxon>
        <taxon>Candidatus Vecturitrichia</taxon>
        <taxon>Candidatus Vecturitrichales</taxon>
        <taxon>Candidatus Vecturitrichaceae</taxon>
        <taxon>Candidatus Vecturithrix</taxon>
    </lineage>
</organism>
<evidence type="ECO:0000313" key="1">
    <source>
        <dbReference type="EMBL" id="GAK60187.1"/>
    </source>
</evidence>
<dbReference type="HOGENOM" id="CLU_448105_0_0_0"/>
<proteinExistence type="predicted"/>
<gene>
    <name evidence="1" type="ORF">U27_00078</name>
</gene>
<protein>
    <submittedName>
        <fullName evidence="1">PglZ domain protein</fullName>
    </submittedName>
</protein>
<keyword evidence="2" id="KW-1185">Reference proteome</keyword>
<sequence length="609" mass="70158">MFKSSIKPHESGDIEIIFDQTRQLAGAEYEIYASNNDYVAAYVSLQTALKQQSAKRIIVYSQALQTWLVNGLSKYPFARVTPRKLTYRDLLAAKWNISTYDLDLTDLQIQQQKLLELPVEGTEPQLLSACVCQWFLSPHLDAPQFNRLNFGALMTDLVQYHRRKERLPALATAVYGYKLHLWAAHSPEFGDLIQELQTNLWGLYEQACLYKLLGKYPRALQIKCLGETSLKRLETAKLNLEELDLEPFQQTSPVYPAVLLNELQIFWRSFEKAHPTWTAQQVEELLGYSSGELACEADYLLAALKSRMHLITPTLILRLKTTFRPLLPLYRQKIEEFHAYMPPAKPSPFNPAADIQAVIDWAVQEYLPYKFWLETTRQADPATLAYGRQFSDYVWAHYAHLSYHYDRVLYRFIFNYKSLIAATPFPILLIIDNFNYKFFAHFQAACAQHALAGRVEPYLCLLPSETRSSKKGLISGKRDQADTIQYSYEKTLLENWQAFFPQHTLTYLAKAGELADYVVTGQELLVINYLEIDAELHKSYQKTALEHRQTVAYVLDHLTELLAYFIKRNHLETRARIFLISDHGSTLIPAAVPNEIEPEAFKGQALDSQ</sequence>
<dbReference type="EMBL" id="DF820472">
    <property type="protein sequence ID" value="GAK60187.1"/>
    <property type="molecule type" value="Genomic_DNA"/>
</dbReference>
<name>A0A081C6I2_VECG1</name>